<evidence type="ECO:0000256" key="6">
    <source>
        <dbReference type="ARBA" id="ARBA00022694"/>
    </source>
</evidence>
<feature type="domain" description="YrdC-like" evidence="12">
    <location>
        <begin position="1"/>
        <end position="93"/>
    </location>
</feature>
<dbReference type="PANTHER" id="PTHR17490">
    <property type="entry name" value="SUA5"/>
    <property type="match status" value="1"/>
</dbReference>
<dbReference type="SUPFAM" id="SSF55821">
    <property type="entry name" value="YrdC/RibB"/>
    <property type="match status" value="1"/>
</dbReference>
<evidence type="ECO:0000256" key="10">
    <source>
        <dbReference type="ARBA" id="ARBA00029774"/>
    </source>
</evidence>
<proteinExistence type="inferred from homology"/>
<evidence type="ECO:0000256" key="1">
    <source>
        <dbReference type="ARBA" id="ARBA00004496"/>
    </source>
</evidence>
<comment type="similarity">
    <text evidence="2">Belongs to the SUA5 family.</text>
</comment>
<comment type="catalytic activity">
    <reaction evidence="11">
        <text>L-threonine + hydrogencarbonate + ATP = L-threonylcarbamoyladenylate + diphosphate + H2O</text>
        <dbReference type="Rhea" id="RHEA:36407"/>
        <dbReference type="ChEBI" id="CHEBI:15377"/>
        <dbReference type="ChEBI" id="CHEBI:17544"/>
        <dbReference type="ChEBI" id="CHEBI:30616"/>
        <dbReference type="ChEBI" id="CHEBI:33019"/>
        <dbReference type="ChEBI" id="CHEBI:57926"/>
        <dbReference type="ChEBI" id="CHEBI:73682"/>
        <dbReference type="EC" id="2.7.7.87"/>
    </reaction>
</comment>
<evidence type="ECO:0000256" key="11">
    <source>
        <dbReference type="ARBA" id="ARBA00048366"/>
    </source>
</evidence>
<reference evidence="13 14" key="1">
    <citation type="submission" date="2019-11" db="EMBL/GenBank/DDBJ databases">
        <title>Acidiferrimicrobium australis gen. nov., sp. nov., an acidophilic and obligately heterotrophic, member of the Actinobacteria that catalyses dissimilatory oxido- reduction of iron isolated from metal-rich acidic water in Chile.</title>
        <authorList>
            <person name="Gonzalez D."/>
            <person name="Huber K."/>
            <person name="Hedrich S."/>
            <person name="Rojas-Villalobos C."/>
            <person name="Quatrini R."/>
            <person name="Dinamarca M.A."/>
            <person name="Schwarz A."/>
            <person name="Canales C."/>
            <person name="Nancucheo I."/>
        </authorList>
    </citation>
    <scope>NUCLEOTIDE SEQUENCE [LARGE SCALE GENOMIC DNA]</scope>
    <source>
        <strain evidence="13 14">USS-CCA1</strain>
    </source>
</reference>
<comment type="subcellular location">
    <subcellularLocation>
        <location evidence="1">Cytoplasm</location>
    </subcellularLocation>
</comment>
<evidence type="ECO:0000256" key="4">
    <source>
        <dbReference type="ARBA" id="ARBA00022490"/>
    </source>
</evidence>
<keyword evidence="9" id="KW-0067">ATP-binding</keyword>
<keyword evidence="7" id="KW-0548">Nucleotidyltransferase</keyword>
<evidence type="ECO:0000256" key="3">
    <source>
        <dbReference type="ARBA" id="ARBA00012584"/>
    </source>
</evidence>
<evidence type="ECO:0000313" key="14">
    <source>
        <dbReference type="Proteomes" id="UP000437736"/>
    </source>
</evidence>
<comment type="caution">
    <text evidence="13">The sequence shown here is derived from an EMBL/GenBank/DDBJ whole genome shotgun (WGS) entry which is preliminary data.</text>
</comment>
<evidence type="ECO:0000256" key="8">
    <source>
        <dbReference type="ARBA" id="ARBA00022741"/>
    </source>
</evidence>
<evidence type="ECO:0000256" key="2">
    <source>
        <dbReference type="ARBA" id="ARBA00007663"/>
    </source>
</evidence>
<evidence type="ECO:0000256" key="5">
    <source>
        <dbReference type="ARBA" id="ARBA00022679"/>
    </source>
</evidence>
<dbReference type="EC" id="2.7.7.87" evidence="3"/>
<dbReference type="InterPro" id="IPR017945">
    <property type="entry name" value="DHBP_synth_RibB-like_a/b_dom"/>
</dbReference>
<keyword evidence="5" id="KW-0808">Transferase</keyword>
<feature type="non-terminal residue" evidence="13">
    <location>
        <position position="1"/>
    </location>
</feature>
<protein>
    <recommendedName>
        <fullName evidence="10">L-threonylcarbamoyladenylate synthase</fullName>
        <ecNumber evidence="3">2.7.7.87</ecNumber>
    </recommendedName>
    <alternativeName>
        <fullName evidence="10">L-threonylcarbamoyladenylate synthase</fullName>
    </alternativeName>
</protein>
<dbReference type="InterPro" id="IPR006070">
    <property type="entry name" value="Sua5-like_dom"/>
</dbReference>
<evidence type="ECO:0000259" key="12">
    <source>
        <dbReference type="PROSITE" id="PS51163"/>
    </source>
</evidence>
<dbReference type="Proteomes" id="UP000437736">
    <property type="component" value="Unassembled WGS sequence"/>
</dbReference>
<dbReference type="PANTHER" id="PTHR17490:SF16">
    <property type="entry name" value="THREONYLCARBAMOYL-AMP SYNTHASE"/>
    <property type="match status" value="1"/>
</dbReference>
<dbReference type="EMBL" id="WJHE01001015">
    <property type="protein sequence ID" value="MST34452.1"/>
    <property type="molecule type" value="Genomic_DNA"/>
</dbReference>
<dbReference type="Gene3D" id="3.90.870.10">
    <property type="entry name" value="DHBP synthase"/>
    <property type="match status" value="1"/>
</dbReference>
<accession>A0ABW9QYZ9</accession>
<organism evidence="13 14">
    <name type="scientific">Acidiferrimicrobium australe</name>
    <dbReference type="NCBI Taxonomy" id="2664430"/>
    <lineage>
        <taxon>Bacteria</taxon>
        <taxon>Bacillati</taxon>
        <taxon>Actinomycetota</taxon>
        <taxon>Acidimicrobiia</taxon>
        <taxon>Acidimicrobiales</taxon>
        <taxon>Acidimicrobiaceae</taxon>
        <taxon>Acidiferrimicrobium</taxon>
    </lineage>
</organism>
<dbReference type="InterPro" id="IPR050156">
    <property type="entry name" value="TC-AMP_synthase_SUA5"/>
</dbReference>
<dbReference type="PROSITE" id="PS51163">
    <property type="entry name" value="YRDC"/>
    <property type="match status" value="1"/>
</dbReference>
<sequence length="101" mass="9942">PPDLGADLGGDGRTVGVRCPDHALIRALAAATGPLAVTSANRHGGAPFASASALAEGLDGVALVLDGGPCAGEPSTVVAVEGGEVRLLRPGALWPRVQDLE</sequence>
<keyword evidence="4" id="KW-0963">Cytoplasm</keyword>
<evidence type="ECO:0000313" key="13">
    <source>
        <dbReference type="EMBL" id="MST34452.1"/>
    </source>
</evidence>
<dbReference type="Pfam" id="PF01300">
    <property type="entry name" value="Sua5_yciO_yrdC"/>
    <property type="match status" value="1"/>
</dbReference>
<evidence type="ECO:0000256" key="9">
    <source>
        <dbReference type="ARBA" id="ARBA00022840"/>
    </source>
</evidence>
<gene>
    <name evidence="13" type="ORF">GHK86_17210</name>
</gene>
<keyword evidence="14" id="KW-1185">Reference proteome</keyword>
<evidence type="ECO:0000256" key="7">
    <source>
        <dbReference type="ARBA" id="ARBA00022695"/>
    </source>
</evidence>
<name>A0ABW9QYZ9_9ACTN</name>
<keyword evidence="6" id="KW-0819">tRNA processing</keyword>
<keyword evidence="8" id="KW-0547">Nucleotide-binding</keyword>